<gene>
    <name evidence="1" type="ORF">Vadar_006316</name>
</gene>
<organism evidence="1 2">
    <name type="scientific">Vaccinium darrowii</name>
    <dbReference type="NCBI Taxonomy" id="229202"/>
    <lineage>
        <taxon>Eukaryota</taxon>
        <taxon>Viridiplantae</taxon>
        <taxon>Streptophyta</taxon>
        <taxon>Embryophyta</taxon>
        <taxon>Tracheophyta</taxon>
        <taxon>Spermatophyta</taxon>
        <taxon>Magnoliopsida</taxon>
        <taxon>eudicotyledons</taxon>
        <taxon>Gunneridae</taxon>
        <taxon>Pentapetalae</taxon>
        <taxon>asterids</taxon>
        <taxon>Ericales</taxon>
        <taxon>Ericaceae</taxon>
        <taxon>Vaccinioideae</taxon>
        <taxon>Vaccinieae</taxon>
        <taxon>Vaccinium</taxon>
    </lineage>
</organism>
<accession>A0ACB7Y5U6</accession>
<reference evidence="1 2" key="1">
    <citation type="journal article" date="2021" name="Hortic Res">
        <title>High-quality reference genome and annotation aids understanding of berry development for evergreen blueberry (Vaccinium darrowii).</title>
        <authorList>
            <person name="Yu J."/>
            <person name="Hulse-Kemp A.M."/>
            <person name="Babiker E."/>
            <person name="Staton M."/>
        </authorList>
    </citation>
    <scope>NUCLEOTIDE SEQUENCE [LARGE SCALE GENOMIC DNA]</scope>
    <source>
        <strain evidence="2">cv. NJ 8807/NJ 8810</strain>
        <tissue evidence="1">Young leaf</tissue>
    </source>
</reference>
<dbReference type="Proteomes" id="UP000828048">
    <property type="component" value="Chromosome 7"/>
</dbReference>
<comment type="caution">
    <text evidence="1">The sequence shown here is derived from an EMBL/GenBank/DDBJ whole genome shotgun (WGS) entry which is preliminary data.</text>
</comment>
<sequence length="869" mass="97254">MISDQANHVKNTKMKKPNQQNIPVYLIKLRNTFCVHVIGEVDEIAVNDKPVMDGIEKINDKEVNSNMESLVSNGCVDFRGRIADKKTTGGWKASSFIIGNEVAERMAFYSVAVSLVSYLITEMHQPLPDAATHVTDWIGAAFVLTLLGAFLADAYLGRFKTIIIFSCLYAMGLVLLTLSASIDSLRPAKCPPTEKTCIPPQATTGQDAFLFLALGLIALGTGGIKPCVSSLGADQFDEADEKEAQKKYSFFNWFFNAINMGVLLGITVLVYLQQQKGLTWGYSAPTVVMVCSIVILGSGFRFYRFQKPMGSAFARFVQVMVAAVRNHMRGVEVGEDEVDRLYEVKTIESDIHGARKLGHTAQYRFLDKAAVILNPEQAQANNRWNLCTVTQVEEFKSFVRVLPVWATTIALNISFAQISTFFITQDTLTNRRLGSSFLIPPGSVPVFAAVATPLLVPVYEKFIVPLLRRKTGHRRGITSLQRMGVGLFVSIFAMAIAALVERKRRLHYPEPSTMSVFWLFPQFFLIGTAEFFTYVGQLEFFYDEATDGTRSISSAIFLTEVGLGSWLSSAIVKIIQRATGGVQKGWLRNSLNTSRLDYFYWILTGINAVNFFVFLFVAMKYKGRDGDCKIDRDDGVLEMGGLTNNVADEEERMRDKEIIRKLEDKVQAQAGEMSTLKEQVAFLMRHLPGITGLQVRDGGNDPLDQVSLQTHHESSPTSHDLESSMEVRDSGNDPPDQASPQTHHGSSHASHDSECSKECDWIDNIHGKKEDAFKFTLVNFNHLLYREDQATNEPYILASQAEQVWYVPDLIEPDWQVAVKMSERGLYDMHSDDPQVEPYLSQQLEENKGRRDEGISWVREGEEGDIIDV</sequence>
<proteinExistence type="predicted"/>
<protein>
    <submittedName>
        <fullName evidence="1">Uncharacterized protein</fullName>
    </submittedName>
</protein>
<evidence type="ECO:0000313" key="2">
    <source>
        <dbReference type="Proteomes" id="UP000828048"/>
    </source>
</evidence>
<dbReference type="EMBL" id="CM037157">
    <property type="protein sequence ID" value="KAH7848696.1"/>
    <property type="molecule type" value="Genomic_DNA"/>
</dbReference>
<name>A0ACB7Y5U6_9ERIC</name>
<keyword evidence="2" id="KW-1185">Reference proteome</keyword>
<evidence type="ECO:0000313" key="1">
    <source>
        <dbReference type="EMBL" id="KAH7848696.1"/>
    </source>
</evidence>